<accession>A0A151NEF9</accession>
<dbReference type="Proteomes" id="UP000050525">
    <property type="component" value="Unassembled WGS sequence"/>
</dbReference>
<sequence length="142" mass="16454">MLLFEFSGTKCLIADTSRCLGRKLSFPMSQKNKSSSMQVTEQEADTSITWGSNWTWEELKDLINTWLDQKIVDQLESRRNKPVYAVIAKEMKVQGHNWDWTQCQSKIKALRYARKCVTSDFYQVQYQPGTCFRTSACTTAEC</sequence>
<gene>
    <name evidence="2" type="ORF">Y1Q_0000924</name>
</gene>
<dbReference type="PANTHER" id="PTHR47595">
    <property type="entry name" value="HEAT SHOCK 70 KDA PROTEIN 14"/>
    <property type="match status" value="1"/>
</dbReference>
<dbReference type="EMBL" id="AKHW03003207">
    <property type="protein sequence ID" value="KYO35009.1"/>
    <property type="molecule type" value="Genomic_DNA"/>
</dbReference>
<evidence type="ECO:0000259" key="1">
    <source>
        <dbReference type="Pfam" id="PF13837"/>
    </source>
</evidence>
<dbReference type="AlphaFoldDB" id="A0A151NEF9"/>
<dbReference type="PANTHER" id="PTHR47595:SF1">
    <property type="entry name" value="MYB_SANT-LIKE DNA-BINDING DOMAIN-CONTAINING PROTEIN"/>
    <property type="match status" value="1"/>
</dbReference>
<organism evidence="2 3">
    <name type="scientific">Alligator mississippiensis</name>
    <name type="common">American alligator</name>
    <dbReference type="NCBI Taxonomy" id="8496"/>
    <lineage>
        <taxon>Eukaryota</taxon>
        <taxon>Metazoa</taxon>
        <taxon>Chordata</taxon>
        <taxon>Craniata</taxon>
        <taxon>Vertebrata</taxon>
        <taxon>Euteleostomi</taxon>
        <taxon>Archelosauria</taxon>
        <taxon>Archosauria</taxon>
        <taxon>Crocodylia</taxon>
        <taxon>Alligatoridae</taxon>
        <taxon>Alligatorinae</taxon>
        <taxon>Alligator</taxon>
    </lineage>
</organism>
<proteinExistence type="predicted"/>
<dbReference type="Gene3D" id="1.10.10.60">
    <property type="entry name" value="Homeodomain-like"/>
    <property type="match status" value="1"/>
</dbReference>
<evidence type="ECO:0000313" key="3">
    <source>
        <dbReference type="Proteomes" id="UP000050525"/>
    </source>
</evidence>
<dbReference type="Pfam" id="PF13837">
    <property type="entry name" value="Myb_DNA-bind_4"/>
    <property type="match status" value="1"/>
</dbReference>
<dbReference type="InterPro" id="IPR044822">
    <property type="entry name" value="Myb_DNA-bind_4"/>
</dbReference>
<name>A0A151NEF9_ALLMI</name>
<evidence type="ECO:0000313" key="2">
    <source>
        <dbReference type="EMBL" id="KYO35009.1"/>
    </source>
</evidence>
<feature type="domain" description="Myb/SANT-like DNA-binding" evidence="1">
    <location>
        <begin position="52"/>
        <end position="113"/>
    </location>
</feature>
<protein>
    <recommendedName>
        <fullName evidence="1">Myb/SANT-like DNA-binding domain-containing protein</fullName>
    </recommendedName>
</protein>
<keyword evidence="3" id="KW-1185">Reference proteome</keyword>
<comment type="caution">
    <text evidence="2">The sequence shown here is derived from an EMBL/GenBank/DDBJ whole genome shotgun (WGS) entry which is preliminary data.</text>
</comment>
<reference evidence="2 3" key="1">
    <citation type="journal article" date="2012" name="Genome Biol.">
        <title>Sequencing three crocodilian genomes to illuminate the evolution of archosaurs and amniotes.</title>
        <authorList>
            <person name="St John J.A."/>
            <person name="Braun E.L."/>
            <person name="Isberg S.R."/>
            <person name="Miles L.G."/>
            <person name="Chong A.Y."/>
            <person name="Gongora J."/>
            <person name="Dalzell P."/>
            <person name="Moran C."/>
            <person name="Bed'hom B."/>
            <person name="Abzhanov A."/>
            <person name="Burgess S.C."/>
            <person name="Cooksey A.M."/>
            <person name="Castoe T.A."/>
            <person name="Crawford N.G."/>
            <person name="Densmore L.D."/>
            <person name="Drew J.C."/>
            <person name="Edwards S.V."/>
            <person name="Faircloth B.C."/>
            <person name="Fujita M.K."/>
            <person name="Greenwold M.J."/>
            <person name="Hoffmann F.G."/>
            <person name="Howard J.M."/>
            <person name="Iguchi T."/>
            <person name="Janes D.E."/>
            <person name="Khan S.Y."/>
            <person name="Kohno S."/>
            <person name="de Koning A.J."/>
            <person name="Lance S.L."/>
            <person name="McCarthy F.M."/>
            <person name="McCormack J.E."/>
            <person name="Merchant M.E."/>
            <person name="Peterson D.G."/>
            <person name="Pollock D.D."/>
            <person name="Pourmand N."/>
            <person name="Raney B.J."/>
            <person name="Roessler K.A."/>
            <person name="Sanford J.R."/>
            <person name="Sawyer R.H."/>
            <person name="Schmidt C.J."/>
            <person name="Triplett E.W."/>
            <person name="Tuberville T.D."/>
            <person name="Venegas-Anaya M."/>
            <person name="Howard J.T."/>
            <person name="Jarvis E.D."/>
            <person name="Guillette L.J.Jr."/>
            <person name="Glenn T.C."/>
            <person name="Green R.E."/>
            <person name="Ray D.A."/>
        </authorList>
    </citation>
    <scope>NUCLEOTIDE SEQUENCE [LARGE SCALE GENOMIC DNA]</scope>
    <source>
        <strain evidence="2">KSC_2009_1</strain>
    </source>
</reference>